<dbReference type="RefSeq" id="WP_089074781.1">
    <property type="nucleotide sequence ID" value="NZ_CBCSAM010000002.1"/>
</dbReference>
<accession>A0A220VIU7</accession>
<keyword evidence="2" id="KW-0808">Transferase</keyword>
<dbReference type="InterPro" id="IPR013216">
    <property type="entry name" value="Methyltransf_11"/>
</dbReference>
<feature type="domain" description="Methyltransferase type 11" evidence="1">
    <location>
        <begin position="44"/>
        <end position="144"/>
    </location>
</feature>
<name>A0A220VIU7_9GAMM</name>
<keyword evidence="3" id="KW-1185">Reference proteome</keyword>
<organism evidence="2 3">
    <name type="scientific">Paraphotobacterium marinum</name>
    <dbReference type="NCBI Taxonomy" id="1755811"/>
    <lineage>
        <taxon>Bacteria</taxon>
        <taxon>Pseudomonadati</taxon>
        <taxon>Pseudomonadota</taxon>
        <taxon>Gammaproteobacteria</taxon>
        <taxon>Vibrionales</taxon>
        <taxon>Vibrionaceae</taxon>
        <taxon>Paraphotobacterium</taxon>
    </lineage>
</organism>
<gene>
    <name evidence="2" type="ORF">CF386_08625</name>
</gene>
<dbReference type="AlphaFoldDB" id="A0A220VIU7"/>
<keyword evidence="2" id="KW-0489">Methyltransferase</keyword>
<reference evidence="2 3" key="1">
    <citation type="journal article" date="2016" name="Int. J. Syst. Evol. Microbiol.">
        <title>Paraphotobacterium marinum gen. nov., sp. nov., a member of the family Vibrionaceae, isolated from surface seawater.</title>
        <authorList>
            <person name="Huang Z."/>
            <person name="Dong C."/>
            <person name="Shao Z."/>
        </authorList>
    </citation>
    <scope>NUCLEOTIDE SEQUENCE [LARGE SCALE GENOMIC DNA]</scope>
    <source>
        <strain evidence="2 3">NSCS20N07D</strain>
    </source>
</reference>
<evidence type="ECO:0000259" key="1">
    <source>
        <dbReference type="Pfam" id="PF08241"/>
    </source>
</evidence>
<sequence length="238" mass="27343">MQSNMYSTFANDYDQAIQNNIYNAHFERPSLQAMLPALEKLQILDLGCGSGVYAEYLLANGASQVTCIDYSEEMVQIVKKKAELAGLTNKVITYSQDLLLGLPNEKNESADLVISPLMIHYLEDLNLLFQDIYRVLKHKGMFLFSTHHPFADFKYTKTGNYFERELVEQEWKTFGKPIPVKFYRRSLTDITEVLTKSGFSILRITEGKVSEKAKEIDADTYKYLSENPNFIFIKCLKV</sequence>
<dbReference type="KEGG" id="pmai:CF386_08625"/>
<dbReference type="EMBL" id="CP022356">
    <property type="protein sequence ID" value="ASK79873.1"/>
    <property type="molecule type" value="Genomic_DNA"/>
</dbReference>
<dbReference type="GO" id="GO:0032259">
    <property type="term" value="P:methylation"/>
    <property type="evidence" value="ECO:0007669"/>
    <property type="project" value="UniProtKB-KW"/>
</dbReference>
<dbReference type="Proteomes" id="UP000242175">
    <property type="component" value="Chromosome small"/>
</dbReference>
<dbReference type="Pfam" id="PF08241">
    <property type="entry name" value="Methyltransf_11"/>
    <property type="match status" value="1"/>
</dbReference>
<dbReference type="CDD" id="cd02440">
    <property type="entry name" value="AdoMet_MTases"/>
    <property type="match status" value="1"/>
</dbReference>
<proteinExistence type="predicted"/>
<dbReference type="SUPFAM" id="SSF53335">
    <property type="entry name" value="S-adenosyl-L-methionine-dependent methyltransferases"/>
    <property type="match status" value="1"/>
</dbReference>
<dbReference type="GO" id="GO:0008757">
    <property type="term" value="F:S-adenosylmethionine-dependent methyltransferase activity"/>
    <property type="evidence" value="ECO:0007669"/>
    <property type="project" value="InterPro"/>
</dbReference>
<dbReference type="Gene3D" id="3.40.50.150">
    <property type="entry name" value="Vaccinia Virus protein VP39"/>
    <property type="match status" value="1"/>
</dbReference>
<dbReference type="InterPro" id="IPR029063">
    <property type="entry name" value="SAM-dependent_MTases_sf"/>
</dbReference>
<dbReference type="PANTHER" id="PTHR43861">
    <property type="entry name" value="TRANS-ACONITATE 2-METHYLTRANSFERASE-RELATED"/>
    <property type="match status" value="1"/>
</dbReference>
<evidence type="ECO:0000313" key="2">
    <source>
        <dbReference type="EMBL" id="ASK79873.1"/>
    </source>
</evidence>
<evidence type="ECO:0000313" key="3">
    <source>
        <dbReference type="Proteomes" id="UP000242175"/>
    </source>
</evidence>
<protein>
    <submittedName>
        <fullName evidence="2">SAM-dependent methyltransferase</fullName>
    </submittedName>
</protein>